<organism evidence="2 4">
    <name type="scientific">Phytophthora rubi</name>
    <dbReference type="NCBI Taxonomy" id="129364"/>
    <lineage>
        <taxon>Eukaryota</taxon>
        <taxon>Sar</taxon>
        <taxon>Stramenopiles</taxon>
        <taxon>Oomycota</taxon>
        <taxon>Peronosporomycetes</taxon>
        <taxon>Peronosporales</taxon>
        <taxon>Peronosporaceae</taxon>
        <taxon>Phytophthora</taxon>
    </lineage>
</organism>
<accession>A0A6A3P0U4</accession>
<evidence type="ECO:0000313" key="5">
    <source>
        <dbReference type="Proteomes" id="UP000434957"/>
    </source>
</evidence>
<name>A0A6A3P0U4_9STRA</name>
<comment type="caution">
    <text evidence="2">The sequence shown here is derived from an EMBL/GenBank/DDBJ whole genome shotgun (WGS) entry which is preliminary data.</text>
</comment>
<keyword evidence="5" id="KW-1185">Reference proteome</keyword>
<sequence length="55" mass="6131">MKGMATMSLTKGFKCMATLNPTMTDMKGMATLSLTKGLRLTKISPRNPERPRSIW</sequence>
<dbReference type="AlphaFoldDB" id="A0A6A3P0U4"/>
<reference evidence="4 6" key="1">
    <citation type="submission" date="2018-09" db="EMBL/GenBank/DDBJ databases">
        <title>Genomic investigation of the strawberry pathogen Phytophthora fragariae indicates pathogenicity is determined by transcriptional variation in three key races.</title>
        <authorList>
            <person name="Adams T.M."/>
            <person name="Armitage A.D."/>
            <person name="Sobczyk M.K."/>
            <person name="Bates H.J."/>
            <person name="Dunwell J.M."/>
            <person name="Nellist C.F."/>
            <person name="Harrison R.J."/>
        </authorList>
    </citation>
    <scope>NUCLEOTIDE SEQUENCE [LARGE SCALE GENOMIC DNA]</scope>
    <source>
        <strain evidence="2 4">SCRP249</strain>
        <strain evidence="1 6">SCRP324</strain>
        <strain evidence="3 5">SCRP333</strain>
    </source>
</reference>
<evidence type="ECO:0000313" key="4">
    <source>
        <dbReference type="Proteomes" id="UP000429607"/>
    </source>
</evidence>
<proteinExistence type="predicted"/>
<dbReference type="Proteomes" id="UP000435112">
    <property type="component" value="Unassembled WGS sequence"/>
</dbReference>
<protein>
    <submittedName>
        <fullName evidence="2">Uncharacterized protein</fullName>
    </submittedName>
</protein>
<evidence type="ECO:0000313" key="6">
    <source>
        <dbReference type="Proteomes" id="UP000435112"/>
    </source>
</evidence>
<evidence type="ECO:0000313" key="2">
    <source>
        <dbReference type="EMBL" id="KAE9051565.1"/>
    </source>
</evidence>
<dbReference type="EMBL" id="QXFU01000041">
    <property type="protein sequence ID" value="KAE9046819.1"/>
    <property type="molecule type" value="Genomic_DNA"/>
</dbReference>
<dbReference type="EMBL" id="QXFV01000040">
    <property type="protein sequence ID" value="KAE9051565.1"/>
    <property type="molecule type" value="Genomic_DNA"/>
</dbReference>
<dbReference type="Proteomes" id="UP000434957">
    <property type="component" value="Unassembled WGS sequence"/>
</dbReference>
<dbReference type="Proteomes" id="UP000429607">
    <property type="component" value="Unassembled WGS sequence"/>
</dbReference>
<gene>
    <name evidence="2" type="ORF">PR001_g1328</name>
    <name evidence="1" type="ORF">PR002_g1429</name>
    <name evidence="3" type="ORF">PR003_g228</name>
</gene>
<dbReference type="EMBL" id="QXFT01000005">
    <property type="protein sequence ID" value="KAE9360385.1"/>
    <property type="molecule type" value="Genomic_DNA"/>
</dbReference>
<evidence type="ECO:0000313" key="3">
    <source>
        <dbReference type="EMBL" id="KAE9360385.1"/>
    </source>
</evidence>
<evidence type="ECO:0000313" key="1">
    <source>
        <dbReference type="EMBL" id="KAE9046819.1"/>
    </source>
</evidence>